<organism evidence="2 3">
    <name type="scientific">Ephemerocybe angulata</name>
    <dbReference type="NCBI Taxonomy" id="980116"/>
    <lineage>
        <taxon>Eukaryota</taxon>
        <taxon>Fungi</taxon>
        <taxon>Dikarya</taxon>
        <taxon>Basidiomycota</taxon>
        <taxon>Agaricomycotina</taxon>
        <taxon>Agaricomycetes</taxon>
        <taxon>Agaricomycetidae</taxon>
        <taxon>Agaricales</taxon>
        <taxon>Agaricineae</taxon>
        <taxon>Psathyrellaceae</taxon>
        <taxon>Ephemerocybe</taxon>
    </lineage>
</organism>
<accession>A0A8H6I4A4</accession>
<feature type="compositionally biased region" description="Low complexity" evidence="1">
    <location>
        <begin position="53"/>
        <end position="67"/>
    </location>
</feature>
<reference evidence="2 3" key="1">
    <citation type="submission" date="2020-07" db="EMBL/GenBank/DDBJ databases">
        <title>Comparative genomics of pyrophilous fungi reveals a link between fire events and developmental genes.</title>
        <authorList>
            <consortium name="DOE Joint Genome Institute"/>
            <person name="Steindorff A.S."/>
            <person name="Carver A."/>
            <person name="Calhoun S."/>
            <person name="Stillman K."/>
            <person name="Liu H."/>
            <person name="Lipzen A."/>
            <person name="Pangilinan J."/>
            <person name="Labutti K."/>
            <person name="Bruns T.D."/>
            <person name="Grigoriev I.V."/>
        </authorList>
    </citation>
    <scope>NUCLEOTIDE SEQUENCE [LARGE SCALE GENOMIC DNA]</scope>
    <source>
        <strain evidence="2 3">CBS 144469</strain>
    </source>
</reference>
<feature type="compositionally biased region" description="Basic and acidic residues" evidence="1">
    <location>
        <begin position="99"/>
        <end position="109"/>
    </location>
</feature>
<feature type="compositionally biased region" description="Polar residues" evidence="1">
    <location>
        <begin position="37"/>
        <end position="52"/>
    </location>
</feature>
<feature type="compositionally biased region" description="Low complexity" evidence="1">
    <location>
        <begin position="1"/>
        <end position="24"/>
    </location>
</feature>
<sequence length="109" mass="11875">MRAAQHQQHQQQVMQQQAQRLRQVGGSAMPPSMSGVEPSQNPVMSSLSQPSIGQQHTTMSQHSSSSKGKGKVSRFLSTVFKSDKGKTLHSDLPSPGPLDFDKKLFADSE</sequence>
<proteinExistence type="predicted"/>
<feature type="region of interest" description="Disordered" evidence="1">
    <location>
        <begin position="1"/>
        <end position="109"/>
    </location>
</feature>
<gene>
    <name evidence="2" type="ORF">DFP72DRAFT_1065471</name>
</gene>
<comment type="caution">
    <text evidence="2">The sequence shown here is derived from an EMBL/GenBank/DDBJ whole genome shotgun (WGS) entry which is preliminary data.</text>
</comment>
<evidence type="ECO:0000313" key="2">
    <source>
        <dbReference type="EMBL" id="KAF6757679.1"/>
    </source>
</evidence>
<dbReference type="AlphaFoldDB" id="A0A8H6I4A4"/>
<dbReference type="EMBL" id="JACGCI010000021">
    <property type="protein sequence ID" value="KAF6757679.1"/>
    <property type="molecule type" value="Genomic_DNA"/>
</dbReference>
<evidence type="ECO:0000313" key="3">
    <source>
        <dbReference type="Proteomes" id="UP000521943"/>
    </source>
</evidence>
<name>A0A8H6I4A4_9AGAR</name>
<protein>
    <submittedName>
        <fullName evidence="2">Uncharacterized protein</fullName>
    </submittedName>
</protein>
<dbReference type="Proteomes" id="UP000521943">
    <property type="component" value="Unassembled WGS sequence"/>
</dbReference>
<evidence type="ECO:0000256" key="1">
    <source>
        <dbReference type="SAM" id="MobiDB-lite"/>
    </source>
</evidence>
<keyword evidence="3" id="KW-1185">Reference proteome</keyword>